<feature type="domain" description="Metallo-beta-lactamase" evidence="4">
    <location>
        <begin position="38"/>
        <end position="231"/>
    </location>
</feature>
<dbReference type="Pfam" id="PF12706">
    <property type="entry name" value="Lactamase_B_2"/>
    <property type="match status" value="1"/>
</dbReference>
<dbReference type="PANTHER" id="PTHR42663:SF6">
    <property type="entry name" value="HYDROLASE C777.06C-RELATED"/>
    <property type="match status" value="1"/>
</dbReference>
<evidence type="ECO:0000256" key="2">
    <source>
        <dbReference type="ARBA" id="ARBA00034301"/>
    </source>
</evidence>
<dbReference type="Gene3D" id="3.60.15.10">
    <property type="entry name" value="Ribonuclease Z/Hydroxyacylglutathione hydrolase-like"/>
    <property type="match status" value="1"/>
</dbReference>
<dbReference type="Proteomes" id="UP001057134">
    <property type="component" value="Chromosome"/>
</dbReference>
<dbReference type="InterPro" id="IPR036866">
    <property type="entry name" value="RibonucZ/Hydroxyglut_hydro"/>
</dbReference>
<reference evidence="5" key="1">
    <citation type="submission" date="2018-02" db="EMBL/GenBank/DDBJ databases">
        <authorList>
            <person name="Kim S.-K."/>
            <person name="Jung H.-I."/>
            <person name="Lee S.-W."/>
        </authorList>
    </citation>
    <scope>NUCLEOTIDE SEQUENCE</scope>
    <source>
        <strain evidence="5">SK3146</strain>
    </source>
</reference>
<keyword evidence="5" id="KW-0378">Hydrolase</keyword>
<organism evidence="5 6">
    <name type="scientific">Paenibacillus konkukensis</name>
    <dbReference type="NCBI Taxonomy" id="2020716"/>
    <lineage>
        <taxon>Bacteria</taxon>
        <taxon>Bacillati</taxon>
        <taxon>Bacillota</taxon>
        <taxon>Bacilli</taxon>
        <taxon>Bacillales</taxon>
        <taxon>Paenibacillaceae</taxon>
        <taxon>Paenibacillus</taxon>
    </lineage>
</organism>
<dbReference type="EMBL" id="CP027059">
    <property type="protein sequence ID" value="UQZ85122.1"/>
    <property type="molecule type" value="Genomic_DNA"/>
</dbReference>
<comment type="catalytic activity">
    <reaction evidence="1">
        <text>3',5'-cyclic CMP + H2O = CMP + H(+)</text>
        <dbReference type="Rhea" id="RHEA:72675"/>
        <dbReference type="ChEBI" id="CHEBI:15377"/>
        <dbReference type="ChEBI" id="CHEBI:15378"/>
        <dbReference type="ChEBI" id="CHEBI:58003"/>
        <dbReference type="ChEBI" id="CHEBI:60377"/>
    </reaction>
    <physiologicalReaction direction="left-to-right" evidence="1">
        <dbReference type="Rhea" id="RHEA:72676"/>
    </physiologicalReaction>
</comment>
<name>A0ABY4RRN6_9BACL</name>
<dbReference type="RefSeq" id="WP_249860793.1">
    <property type="nucleotide sequence ID" value="NZ_CP027059.1"/>
</dbReference>
<reference evidence="5" key="2">
    <citation type="journal article" date="2021" name="J Anim Sci Technol">
        <title>Complete genome sequence of Paenibacillus konkukensis sp. nov. SK3146 as a potential probiotic strain.</title>
        <authorList>
            <person name="Jung H.I."/>
            <person name="Park S."/>
            <person name="Niu K.M."/>
            <person name="Lee S.W."/>
            <person name="Kothari D."/>
            <person name="Yi K.J."/>
            <person name="Kim S.K."/>
        </authorList>
    </citation>
    <scope>NUCLEOTIDE SEQUENCE</scope>
    <source>
        <strain evidence="5">SK3146</strain>
    </source>
</reference>
<dbReference type="SMART" id="SM00849">
    <property type="entry name" value="Lactamase_B"/>
    <property type="match status" value="1"/>
</dbReference>
<dbReference type="SUPFAM" id="SSF56281">
    <property type="entry name" value="Metallo-hydrolase/oxidoreductase"/>
    <property type="match status" value="1"/>
</dbReference>
<sequence>MKDSVTFWGTGDSMGVPRVYCSCDICDEARGAGSNRRYRSSIMLHAGDSELLVDCGPDWRGQMERAGKRFVERVLITHAHFDHIGGLPEWADACRWLKRKGRLYAPLEVLQTIQKQFPWLQNQLQFHDCAGGLQWEHWRIRPWRVCHGKNGYSYAYRFERTAGPSYAFVYCPDSIRLSDEEKAPLFGLQLLILGTNFYKEEAAPATRSVYDMVEALELISEISPGRVIFTHMSHGVDLARSYPLPSFVSLAQTGLTIELEPS</sequence>
<gene>
    <name evidence="5" type="ORF">SK3146_04405</name>
</gene>
<evidence type="ECO:0000256" key="1">
    <source>
        <dbReference type="ARBA" id="ARBA00034221"/>
    </source>
</evidence>
<evidence type="ECO:0000313" key="5">
    <source>
        <dbReference type="EMBL" id="UQZ85122.1"/>
    </source>
</evidence>
<dbReference type="GO" id="GO:0016787">
    <property type="term" value="F:hydrolase activity"/>
    <property type="evidence" value="ECO:0007669"/>
    <property type="project" value="UniProtKB-KW"/>
</dbReference>
<evidence type="ECO:0000313" key="6">
    <source>
        <dbReference type="Proteomes" id="UP001057134"/>
    </source>
</evidence>
<protein>
    <submittedName>
        <fullName evidence="5">Hydrolase</fullName>
    </submittedName>
</protein>
<proteinExistence type="predicted"/>
<comment type="function">
    <text evidence="2">Counteracts the endogenous Pycsar antiviral defense system. Phosphodiesterase that enables metal-dependent hydrolysis of host cyclic nucleotide Pycsar defense signals such as cCMP and cUMP.</text>
</comment>
<dbReference type="InterPro" id="IPR001279">
    <property type="entry name" value="Metallo-B-lactamas"/>
</dbReference>
<keyword evidence="6" id="KW-1185">Reference proteome</keyword>
<evidence type="ECO:0000259" key="4">
    <source>
        <dbReference type="SMART" id="SM00849"/>
    </source>
</evidence>
<comment type="catalytic activity">
    <reaction evidence="3">
        <text>3',5'-cyclic UMP + H2O = UMP + H(+)</text>
        <dbReference type="Rhea" id="RHEA:70575"/>
        <dbReference type="ChEBI" id="CHEBI:15377"/>
        <dbReference type="ChEBI" id="CHEBI:15378"/>
        <dbReference type="ChEBI" id="CHEBI:57865"/>
        <dbReference type="ChEBI" id="CHEBI:184387"/>
    </reaction>
    <physiologicalReaction direction="left-to-right" evidence="3">
        <dbReference type="Rhea" id="RHEA:70576"/>
    </physiologicalReaction>
</comment>
<evidence type="ECO:0000256" key="3">
    <source>
        <dbReference type="ARBA" id="ARBA00048505"/>
    </source>
</evidence>
<accession>A0ABY4RRN6</accession>
<dbReference type="CDD" id="cd16279">
    <property type="entry name" value="metallo-hydrolase-like_MBL-fold"/>
    <property type="match status" value="1"/>
</dbReference>
<dbReference type="PANTHER" id="PTHR42663">
    <property type="entry name" value="HYDROLASE C777.06C-RELATED-RELATED"/>
    <property type="match status" value="1"/>
</dbReference>